<keyword evidence="6" id="KW-0274">FAD</keyword>
<comment type="caution">
    <text evidence="11">The sequence shown here is derived from an EMBL/GenBank/DDBJ whole genome shotgun (WGS) entry which is preliminary data.</text>
</comment>
<keyword evidence="12" id="KW-1185">Reference proteome</keyword>
<comment type="pathway">
    <text evidence="2 9">Carotenoid biosynthesis.</text>
</comment>
<evidence type="ECO:0000256" key="5">
    <source>
        <dbReference type="ARBA" id="ARBA00022746"/>
    </source>
</evidence>
<evidence type="ECO:0000256" key="2">
    <source>
        <dbReference type="ARBA" id="ARBA00004829"/>
    </source>
</evidence>
<dbReference type="PANTHER" id="PTHR43734:SF3">
    <property type="entry name" value="B-CAROTENE KETOLASE"/>
    <property type="match status" value="1"/>
</dbReference>
<dbReference type="RefSeq" id="WP_250083636.1">
    <property type="nucleotide sequence ID" value="NZ_JAMJPJ010000034.1"/>
</dbReference>
<sequence length="525" mass="58866">MTAIAPLESQDCVSHPPHKRRRAVVIGSGFGGLAVALRLLSDGWQVELLERHSDLGGRARVFHLEGVAFDAGPTVITAPFLFEALFERFGERLDDHVTLLPVEPFYRMDYADGSYFDYKSSIDDTMMEIERLAPGTSHRYTDFLAATEKMYQRGFVDLAEQPFTRVGDMLKVLPDLVRLRADRSLYTFVSDFFDDERLRRAFSVPSLLVGGHPFRTSSLYGLIHALERRGGVWFPKGGTGALVSALAELFQRHGGVIHCHQQVTSLQVNKKEVTGVEVSGGQHYPADIVVSNVDPLHVYENWLPMPAWGKLLNGFRRRMKQSMGLLVVYFVTRRRYTELEHHTIVFGDTFQKILDRIFDDFEIPEDLSLYLHRPSATDPDMAPENGDAFYVLAPVPNLKGQQDWATLEPQLTQSILTTLQQRLMPDLFEQLGATYTVSPRYFHSELSSPFGSGFSIAPTLTQSAGFRYHNRSPHYQNLYFVGAGTHPGAGVPGVVSSAGVVERLVRKAHPVTRPQDTPTQDETPA</sequence>
<evidence type="ECO:0000256" key="9">
    <source>
        <dbReference type="RuleBase" id="RU362075"/>
    </source>
</evidence>
<evidence type="ECO:0000259" key="10">
    <source>
        <dbReference type="Pfam" id="PF01593"/>
    </source>
</evidence>
<protein>
    <recommendedName>
        <fullName evidence="8">Phytoene dehydrogenase</fullName>
    </recommendedName>
</protein>
<comment type="cofactor">
    <cofactor evidence="1">
        <name>FAD</name>
        <dbReference type="ChEBI" id="CHEBI:57692"/>
    </cofactor>
</comment>
<dbReference type="NCBIfam" id="TIGR02734">
    <property type="entry name" value="crtI_fam"/>
    <property type="match status" value="1"/>
</dbReference>
<dbReference type="Proteomes" id="UP001165308">
    <property type="component" value="Unassembled WGS sequence"/>
</dbReference>
<organism evidence="11 12">
    <name type="scientific">Halomonas llamarensis</name>
    <dbReference type="NCBI Taxonomy" id="2945104"/>
    <lineage>
        <taxon>Bacteria</taxon>
        <taxon>Pseudomonadati</taxon>
        <taxon>Pseudomonadota</taxon>
        <taxon>Gammaproteobacteria</taxon>
        <taxon>Oceanospirillales</taxon>
        <taxon>Halomonadaceae</taxon>
        <taxon>Halomonas</taxon>
    </lineage>
</organism>
<evidence type="ECO:0000256" key="6">
    <source>
        <dbReference type="ARBA" id="ARBA00022827"/>
    </source>
</evidence>
<evidence type="ECO:0000256" key="4">
    <source>
        <dbReference type="ARBA" id="ARBA00022630"/>
    </source>
</evidence>
<name>A0ABT0SUP0_9GAMM</name>
<accession>A0ABT0SUP0</accession>
<gene>
    <name evidence="11" type="primary">crtI</name>
    <name evidence="11" type="ORF">M8006_15175</name>
</gene>
<dbReference type="Gene3D" id="3.50.50.60">
    <property type="entry name" value="FAD/NAD(P)-binding domain"/>
    <property type="match status" value="2"/>
</dbReference>
<keyword evidence="7 9" id="KW-0560">Oxidoreductase</keyword>
<proteinExistence type="inferred from homology"/>
<dbReference type="Pfam" id="PF01593">
    <property type="entry name" value="Amino_oxidase"/>
    <property type="match status" value="1"/>
</dbReference>
<dbReference type="InterPro" id="IPR014105">
    <property type="entry name" value="Carotenoid/retinoid_OxRdtase"/>
</dbReference>
<dbReference type="PROSITE" id="PS00982">
    <property type="entry name" value="PHYTOENE_DH"/>
    <property type="match status" value="1"/>
</dbReference>
<evidence type="ECO:0000256" key="1">
    <source>
        <dbReference type="ARBA" id="ARBA00001974"/>
    </source>
</evidence>
<dbReference type="SUPFAM" id="SSF51905">
    <property type="entry name" value="FAD/NAD(P)-binding domain"/>
    <property type="match status" value="1"/>
</dbReference>
<dbReference type="InterPro" id="IPR008150">
    <property type="entry name" value="Phytoene_DH_bac_CS"/>
</dbReference>
<dbReference type="PANTHER" id="PTHR43734">
    <property type="entry name" value="PHYTOENE DESATURASE"/>
    <property type="match status" value="1"/>
</dbReference>
<evidence type="ECO:0000256" key="7">
    <source>
        <dbReference type="ARBA" id="ARBA00023002"/>
    </source>
</evidence>
<dbReference type="InterPro" id="IPR036188">
    <property type="entry name" value="FAD/NAD-bd_sf"/>
</dbReference>
<comment type="similarity">
    <text evidence="3 9">Belongs to the carotenoid/retinoid oxidoreductase family.</text>
</comment>
<keyword evidence="4" id="KW-0285">Flavoprotein</keyword>
<feature type="domain" description="Amine oxidase" evidence="10">
    <location>
        <begin position="31"/>
        <end position="498"/>
    </location>
</feature>
<dbReference type="EMBL" id="JAMJPJ010000034">
    <property type="protein sequence ID" value="MCL7931303.1"/>
    <property type="molecule type" value="Genomic_DNA"/>
</dbReference>
<evidence type="ECO:0000313" key="12">
    <source>
        <dbReference type="Proteomes" id="UP001165308"/>
    </source>
</evidence>
<dbReference type="InterPro" id="IPR002937">
    <property type="entry name" value="Amino_oxidase"/>
</dbReference>
<dbReference type="GO" id="GO:0016491">
    <property type="term" value="F:oxidoreductase activity"/>
    <property type="evidence" value="ECO:0007669"/>
    <property type="project" value="UniProtKB-KW"/>
</dbReference>
<evidence type="ECO:0000256" key="3">
    <source>
        <dbReference type="ARBA" id="ARBA00006046"/>
    </source>
</evidence>
<keyword evidence="5 9" id="KW-0125">Carotenoid biosynthesis</keyword>
<evidence type="ECO:0000313" key="11">
    <source>
        <dbReference type="EMBL" id="MCL7931303.1"/>
    </source>
</evidence>
<reference evidence="11" key="1">
    <citation type="submission" date="2022-05" db="EMBL/GenBank/DDBJ databases">
        <title>Halomonas geminus sp. nov. and Halomonas llamarensis sp. nov. isolated from high-altitude salars of the Atacama Desert.</title>
        <authorList>
            <person name="Hintersatz C."/>
            <person name="Rojas L.A."/>
            <person name="Wei T.-S."/>
            <person name="Kutschke S."/>
            <person name="Lehmann F."/>
            <person name="Jain R."/>
            <person name="Pollmann K."/>
        </authorList>
    </citation>
    <scope>NUCLEOTIDE SEQUENCE</scope>
    <source>
        <strain evidence="11">ATCHA</strain>
    </source>
</reference>
<evidence type="ECO:0000256" key="8">
    <source>
        <dbReference type="ARBA" id="ARBA00031986"/>
    </source>
</evidence>